<dbReference type="Proteomes" id="UP000027946">
    <property type="component" value="Unassembled WGS sequence"/>
</dbReference>
<dbReference type="GO" id="GO:0047429">
    <property type="term" value="F:nucleoside triphosphate diphosphatase activity"/>
    <property type="evidence" value="ECO:0007669"/>
    <property type="project" value="InterPro"/>
</dbReference>
<feature type="domain" description="NTP pyrophosphohydrolase MazG-like" evidence="2">
    <location>
        <begin position="254"/>
        <end position="327"/>
    </location>
</feature>
<dbReference type="PIRSF" id="PIRSF002845">
    <property type="entry name" value="Ttrprl_mtas_MazG"/>
    <property type="match status" value="1"/>
</dbReference>
<dbReference type="GO" id="GO:0046052">
    <property type="term" value="P:UTP catabolic process"/>
    <property type="evidence" value="ECO:0007669"/>
    <property type="project" value="TreeGrafter"/>
</dbReference>
<dbReference type="GO" id="GO:0046061">
    <property type="term" value="P:dATP catabolic process"/>
    <property type="evidence" value="ECO:0007669"/>
    <property type="project" value="TreeGrafter"/>
</dbReference>
<proteinExistence type="predicted"/>
<dbReference type="RefSeq" id="WP_052636159.1">
    <property type="nucleotide sequence ID" value="NZ_FSRH01000017.1"/>
</dbReference>
<dbReference type="Gene3D" id="1.10.287.1080">
    <property type="entry name" value="MazG-like"/>
    <property type="match status" value="2"/>
</dbReference>
<dbReference type="CDD" id="cd11529">
    <property type="entry name" value="NTP-PPase_MazG_Cterm"/>
    <property type="match status" value="1"/>
</dbReference>
<name>A0A069RKE7_PEPLI</name>
<gene>
    <name evidence="3" type="ORF">CLIT_13c00040</name>
</gene>
<dbReference type="PANTHER" id="PTHR30522">
    <property type="entry name" value="NUCLEOSIDE TRIPHOSPHATE PYROPHOSPHOHYDROLASE"/>
    <property type="match status" value="1"/>
</dbReference>
<reference evidence="3 4" key="1">
    <citation type="submission" date="2014-03" db="EMBL/GenBank/DDBJ databases">
        <title>Genome sequence of Clostridium litorale W6, DSM 5388.</title>
        <authorList>
            <person name="Poehlein A."/>
            <person name="Jagirdar A."/>
            <person name="Khonsari B."/>
            <person name="Chibani C.M."/>
            <person name="Gutierrez Gutierrez D.A."/>
            <person name="Davydova E."/>
            <person name="Alghaithi H.S."/>
            <person name="Nair K.P."/>
            <person name="Dhamotharan K."/>
            <person name="Chandran L."/>
            <person name="G W."/>
            <person name="Daniel R."/>
        </authorList>
    </citation>
    <scope>NUCLEOTIDE SEQUENCE [LARGE SCALE GENOMIC DNA]</scope>
    <source>
        <strain evidence="3 4">W6</strain>
    </source>
</reference>
<keyword evidence="4" id="KW-1185">Reference proteome</keyword>
<accession>A0A069RKE7</accession>
<dbReference type="SUPFAM" id="SSF53790">
    <property type="entry name" value="Tetrapyrrole methylase"/>
    <property type="match status" value="1"/>
</dbReference>
<evidence type="ECO:0000259" key="1">
    <source>
        <dbReference type="Pfam" id="PF00590"/>
    </source>
</evidence>
<dbReference type="STRING" id="1121324.CLIT_13c00040"/>
<evidence type="ECO:0000313" key="4">
    <source>
        <dbReference type="Proteomes" id="UP000027946"/>
    </source>
</evidence>
<dbReference type="InterPro" id="IPR035013">
    <property type="entry name" value="YabN_N"/>
</dbReference>
<dbReference type="CDD" id="cd11528">
    <property type="entry name" value="NTP-PPase_MazG_Nterm"/>
    <property type="match status" value="1"/>
</dbReference>
<dbReference type="EMBL" id="JJMM01000013">
    <property type="protein sequence ID" value="KDR94682.1"/>
    <property type="molecule type" value="Genomic_DNA"/>
</dbReference>
<dbReference type="eggNOG" id="COG3956">
    <property type="taxonomic scope" value="Bacteria"/>
</dbReference>
<evidence type="ECO:0000313" key="3">
    <source>
        <dbReference type="EMBL" id="KDR94682.1"/>
    </source>
</evidence>
<dbReference type="NCBIfam" id="TIGR00444">
    <property type="entry name" value="mazG"/>
    <property type="match status" value="1"/>
</dbReference>
<dbReference type="NCBIfam" id="NF007113">
    <property type="entry name" value="PRK09562.1"/>
    <property type="match status" value="1"/>
</dbReference>
<organism evidence="3 4">
    <name type="scientific">Peptoclostridium litorale DSM 5388</name>
    <dbReference type="NCBI Taxonomy" id="1121324"/>
    <lineage>
        <taxon>Bacteria</taxon>
        <taxon>Bacillati</taxon>
        <taxon>Bacillota</taxon>
        <taxon>Clostridia</taxon>
        <taxon>Peptostreptococcales</taxon>
        <taxon>Peptoclostridiaceae</taxon>
        <taxon>Peptoclostridium</taxon>
    </lineage>
</organism>
<feature type="domain" description="NTP pyrophosphohydrolase MazG-like" evidence="2">
    <location>
        <begin position="393"/>
        <end position="450"/>
    </location>
</feature>
<dbReference type="GO" id="GO:0046081">
    <property type="term" value="P:dUTP catabolic process"/>
    <property type="evidence" value="ECO:0007669"/>
    <property type="project" value="TreeGrafter"/>
</dbReference>
<dbReference type="GO" id="GO:0046047">
    <property type="term" value="P:TTP catabolic process"/>
    <property type="evidence" value="ECO:0007669"/>
    <property type="project" value="TreeGrafter"/>
</dbReference>
<dbReference type="InterPro" id="IPR004518">
    <property type="entry name" value="MazG-like_dom"/>
</dbReference>
<dbReference type="FunFam" id="1.10.287.1080:FF:000003">
    <property type="entry name" value="Nucleoside triphosphate pyrophosphohydrolase"/>
    <property type="match status" value="1"/>
</dbReference>
<dbReference type="InterPro" id="IPR000878">
    <property type="entry name" value="4pyrrol_Mease"/>
</dbReference>
<dbReference type="PANTHER" id="PTHR30522:SF0">
    <property type="entry name" value="NUCLEOSIDE TRIPHOSPHATE PYROPHOSPHOHYDROLASE"/>
    <property type="match status" value="1"/>
</dbReference>
<sequence length="485" mass="55436">MARIEIIGLGPGDIALISSGALEAVKNSKKLIFRTAQHPMIKDIVDESMDIEYMDSFYELGESFEQVYEEIAEYVVEKAKDIDITYAVPGHPRVAETTVGLIEEKAARKGIDVRIIPSMSFVDAMFNMIGTNPADGFILLDALSLDSRELSSGKHVVITQVYDQFVASDTKLKLMEYYEDEQGIYIVKAAGIRGLESMQEVKLCELDHSADYFDDLTSIYIPRGTNEKFKNVYELEKIMEKLRSKDGCPWDIKQTHESLKKHIVEEAYEVVDAIDSGDIDSLIEELGDVLLQVVFHSQIGKEEGYFDIDEVADAICKKLIHRHPHVFAGEDFEEESFMKKWEQLKKEEKGEETVTQGLRRIPRHLPALMKAQKVQKKASYVGFDWDEIKDVYKKVEEEYKEVVDAHAIGDIQYIQEELGDLLFAIVNLSRFLNVDPEEALNKTTEKFIRRFEFVENGVKEVGKKVEDMTLEQLDELWEQSKSKGL</sequence>
<dbReference type="InterPro" id="IPR014777">
    <property type="entry name" value="4pyrrole_Mease_sub1"/>
</dbReference>
<dbReference type="OrthoDB" id="9808939at2"/>
<dbReference type="GO" id="GO:0008168">
    <property type="term" value="F:methyltransferase activity"/>
    <property type="evidence" value="ECO:0007669"/>
    <property type="project" value="InterPro"/>
</dbReference>
<dbReference type="Pfam" id="PF03819">
    <property type="entry name" value="MazG"/>
    <property type="match status" value="2"/>
</dbReference>
<dbReference type="Gene3D" id="3.40.1010.10">
    <property type="entry name" value="Cobalt-precorrin-4 Transmethylase, Domain 1"/>
    <property type="match status" value="1"/>
</dbReference>
<dbReference type="FunFam" id="1.10.287.1080:FF:000001">
    <property type="entry name" value="Nucleoside triphosphate pyrophosphohydrolase"/>
    <property type="match status" value="1"/>
</dbReference>
<comment type="caution">
    <text evidence="3">The sequence shown here is derived from an EMBL/GenBank/DDBJ whole genome shotgun (WGS) entry which is preliminary data.</text>
</comment>
<dbReference type="AlphaFoldDB" id="A0A069RKE7"/>
<dbReference type="SUPFAM" id="SSF101386">
    <property type="entry name" value="all-alpha NTP pyrophosphatases"/>
    <property type="match status" value="2"/>
</dbReference>
<dbReference type="InterPro" id="IPR011551">
    <property type="entry name" value="NTP_PyrPHydrolase_MazG"/>
</dbReference>
<evidence type="ECO:0000259" key="2">
    <source>
        <dbReference type="Pfam" id="PF03819"/>
    </source>
</evidence>
<dbReference type="InterPro" id="IPR024180">
    <property type="entry name" value="Tetrapyrrole_Mease/MazG_pred"/>
</dbReference>
<protein>
    <submittedName>
        <fullName evidence="3">MazG family protein</fullName>
    </submittedName>
</protein>
<feature type="domain" description="Tetrapyrrole methylase" evidence="1">
    <location>
        <begin position="6"/>
        <end position="203"/>
    </location>
</feature>
<dbReference type="Pfam" id="PF00590">
    <property type="entry name" value="TP_methylase"/>
    <property type="match status" value="1"/>
</dbReference>
<dbReference type="CDD" id="cd11723">
    <property type="entry name" value="YabN_N_like"/>
    <property type="match status" value="1"/>
</dbReference>
<dbReference type="GO" id="GO:0006950">
    <property type="term" value="P:response to stress"/>
    <property type="evidence" value="ECO:0007669"/>
    <property type="project" value="UniProtKB-ARBA"/>
</dbReference>
<dbReference type="GO" id="GO:0006203">
    <property type="term" value="P:dGTP catabolic process"/>
    <property type="evidence" value="ECO:0007669"/>
    <property type="project" value="TreeGrafter"/>
</dbReference>
<dbReference type="InterPro" id="IPR048011">
    <property type="entry name" value="NTP-PPase_MazG-like_C"/>
</dbReference>
<dbReference type="InterPro" id="IPR048015">
    <property type="entry name" value="NTP-PPase_MazG-like_N"/>
</dbReference>
<dbReference type="InterPro" id="IPR035996">
    <property type="entry name" value="4pyrrol_Methylase_sf"/>
</dbReference>
<dbReference type="GO" id="GO:0046076">
    <property type="term" value="P:dTTP catabolic process"/>
    <property type="evidence" value="ECO:0007669"/>
    <property type="project" value="TreeGrafter"/>
</dbReference>